<keyword evidence="1" id="KW-0812">Transmembrane</keyword>
<evidence type="ECO:0000313" key="2">
    <source>
        <dbReference type="EMBL" id="MBB5870487.1"/>
    </source>
</evidence>
<reference evidence="2 3" key="1">
    <citation type="submission" date="2020-08" db="EMBL/GenBank/DDBJ databases">
        <title>Sequencing the genomes of 1000 actinobacteria strains.</title>
        <authorList>
            <person name="Klenk H.-P."/>
        </authorList>
    </citation>
    <scope>NUCLEOTIDE SEQUENCE [LARGE SCALE GENOMIC DNA]</scope>
    <source>
        <strain evidence="2 3">DSM 45362</strain>
    </source>
</reference>
<dbReference type="PROSITE" id="PS51257">
    <property type="entry name" value="PROKAR_LIPOPROTEIN"/>
    <property type="match status" value="1"/>
</dbReference>
<feature type="transmembrane region" description="Helical" evidence="1">
    <location>
        <begin position="41"/>
        <end position="60"/>
    </location>
</feature>
<dbReference type="GO" id="GO:0003677">
    <property type="term" value="F:DNA binding"/>
    <property type="evidence" value="ECO:0007669"/>
    <property type="project" value="UniProtKB-KW"/>
</dbReference>
<dbReference type="Proteomes" id="UP000587527">
    <property type="component" value="Unassembled WGS sequence"/>
</dbReference>
<dbReference type="AlphaFoldDB" id="A0A841BN34"/>
<keyword evidence="2" id="KW-0238">DNA-binding</keyword>
<dbReference type="EMBL" id="JACHMN010000002">
    <property type="protein sequence ID" value="MBB5870487.1"/>
    <property type="molecule type" value="Genomic_DNA"/>
</dbReference>
<dbReference type="RefSeq" id="WP_184837907.1">
    <property type="nucleotide sequence ID" value="NZ_JACHMN010000002.1"/>
</dbReference>
<keyword evidence="1" id="KW-1133">Transmembrane helix</keyword>
<keyword evidence="1" id="KW-0472">Membrane</keyword>
<gene>
    <name evidence="2" type="ORF">F4553_003866</name>
</gene>
<keyword evidence="3" id="KW-1185">Reference proteome</keyword>
<comment type="caution">
    <text evidence="2">The sequence shown here is derived from an EMBL/GenBank/DDBJ whole genome shotgun (WGS) entry which is preliminary data.</text>
</comment>
<sequence>MRPLLTPRWLLRHGIALVLVLACAGLAWWQVTRAMGGNSLSFGYALLWPVFGLFVIVIWWREVRVVRHGEPIEPDRPAPAEGFRAPVITRHVSRATAADDVDDDPVLAAYNEYLRTGIRSDGARAENSDRISRSE</sequence>
<feature type="transmembrane region" description="Helical" evidence="1">
    <location>
        <begin position="9"/>
        <end position="29"/>
    </location>
</feature>
<evidence type="ECO:0000256" key="1">
    <source>
        <dbReference type="SAM" id="Phobius"/>
    </source>
</evidence>
<evidence type="ECO:0000313" key="3">
    <source>
        <dbReference type="Proteomes" id="UP000587527"/>
    </source>
</evidence>
<organism evidence="2 3">
    <name type="scientific">Allocatelliglobosispora scoriae</name>
    <dbReference type="NCBI Taxonomy" id="643052"/>
    <lineage>
        <taxon>Bacteria</taxon>
        <taxon>Bacillati</taxon>
        <taxon>Actinomycetota</taxon>
        <taxon>Actinomycetes</taxon>
        <taxon>Micromonosporales</taxon>
        <taxon>Micromonosporaceae</taxon>
        <taxon>Allocatelliglobosispora</taxon>
    </lineage>
</organism>
<name>A0A841BN34_9ACTN</name>
<accession>A0A841BN34</accession>
<protein>
    <submittedName>
        <fullName evidence="2">DNA-binding transcriptional regulator of glucitol operon</fullName>
    </submittedName>
</protein>
<proteinExistence type="predicted"/>